<dbReference type="EMBL" id="BSFP01000050">
    <property type="protein sequence ID" value="GLL04782.1"/>
    <property type="molecule type" value="Genomic_DNA"/>
</dbReference>
<dbReference type="RefSeq" id="WP_261958598.1">
    <property type="nucleotide sequence ID" value="NZ_BAAAXA010000001.1"/>
</dbReference>
<dbReference type="Proteomes" id="UP001143480">
    <property type="component" value="Unassembled WGS sequence"/>
</dbReference>
<dbReference type="SUPFAM" id="SSF110296">
    <property type="entry name" value="Oligoxyloglucan reducing end-specific cellobiohydrolase"/>
    <property type="match status" value="2"/>
</dbReference>
<sequence>MSLPVPNLDDRAFADLVRDARERIARTCPEWTDLSVHDPGITLVEAFAHLTEVLLYRLNRVPEKTYVEFLNLLGVARRPPAAAWAGLVFGRAGEDRPRVAIPAGTAVAGTGGADPRPVVFVTTESAELAAGAAEVTVRGYHCDVVAGELLGPGTGRAGQILRTAHAPLVTTTEAYDVVLGVEVPPGTTGEVAAGRDFGGRTFEIWAAVSGFAGVAPDAKVYQLDRSTGTVTFAPAVDGGGVPVAAVPAAGREVRLWYRTGGGPAGNVAPGTLTALRTPIPGVTVTNPQAAVGGRALEPIESALTRGPYEFFALRRAVTARDFELLATAASPAVARATAFTRSAMWAFAHPGEVEVVLVPHVGAESRPGGRLPMAALLALQTEDVRAQTQADLDTRRALGTRVLAGWARYKPVSVRARVVVGPHEDPDAVRRRINDRLYGTISPLPTPLNPTGWAFGEPLRASNVYRLLEQAEPGVRYVDDVRFVLDEAPDQVVRTVAADQYQADTWYAGAGELLFRSTNGGDGWEPVGRFPGEDVRIVTVAPAAARPGIVARPGHLAAVSRDQDGGSVVRISSDLGETWTLVAALEPAVADVAWIDREGAAALLLATDAGLYAVAAQAGAVPLQILVDQADPDRGFSGVRAFVSDRGVHGVAVAAQAQQGVYLSVLGGAAGSFSPVGLRNVDVRTLEVQLDGPATVLWAGAGEPDASRPGQGCQRARLFEASVQWEKMNAGWTGGTCWDIAFDGPVAIAATQSGGVLRLDSGAPGLQWQPANVNSGLPLRDRTRFMAVTSLAVSGPGTHRGRVLAGTAGGAYRTDDGAAWAQTAGREVRQAVTIPATWLLCSAEHAIDVVRADAQS</sequence>
<evidence type="ECO:0000313" key="1">
    <source>
        <dbReference type="EMBL" id="GLL04782.1"/>
    </source>
</evidence>
<dbReference type="InterPro" id="IPR011749">
    <property type="entry name" value="CHP02243"/>
</dbReference>
<name>A0A9W6NQ68_9ACTN</name>
<accession>A0A9W6NQ68</accession>
<dbReference type="InterPro" id="IPR015943">
    <property type="entry name" value="WD40/YVTN_repeat-like_dom_sf"/>
</dbReference>
<dbReference type="NCBIfam" id="TIGR02243">
    <property type="entry name" value="putative baseplate assembly protein"/>
    <property type="match status" value="1"/>
</dbReference>
<keyword evidence="2" id="KW-1185">Reference proteome</keyword>
<evidence type="ECO:0008006" key="3">
    <source>
        <dbReference type="Google" id="ProtNLM"/>
    </source>
</evidence>
<reference evidence="1" key="2">
    <citation type="submission" date="2023-01" db="EMBL/GenBank/DDBJ databases">
        <authorList>
            <person name="Sun Q."/>
            <person name="Evtushenko L."/>
        </authorList>
    </citation>
    <scope>NUCLEOTIDE SEQUENCE</scope>
    <source>
        <strain evidence="1">VKM Ac-1321</strain>
    </source>
</reference>
<organism evidence="1 2">
    <name type="scientific">Dactylosporangium matsuzakiense</name>
    <dbReference type="NCBI Taxonomy" id="53360"/>
    <lineage>
        <taxon>Bacteria</taxon>
        <taxon>Bacillati</taxon>
        <taxon>Actinomycetota</taxon>
        <taxon>Actinomycetes</taxon>
        <taxon>Micromonosporales</taxon>
        <taxon>Micromonosporaceae</taxon>
        <taxon>Dactylosporangium</taxon>
    </lineage>
</organism>
<dbReference type="AlphaFoldDB" id="A0A9W6NQ68"/>
<protein>
    <recommendedName>
        <fullName evidence="3">Phage baseplate assembly protein</fullName>
    </recommendedName>
</protein>
<dbReference type="Gene3D" id="2.130.10.10">
    <property type="entry name" value="YVTN repeat-like/Quinoprotein amine dehydrogenase"/>
    <property type="match status" value="1"/>
</dbReference>
<proteinExistence type="predicted"/>
<comment type="caution">
    <text evidence="1">The sequence shown here is derived from an EMBL/GenBank/DDBJ whole genome shotgun (WGS) entry which is preliminary data.</text>
</comment>
<reference evidence="1" key="1">
    <citation type="journal article" date="2014" name="Int. J. Syst. Evol. Microbiol.">
        <title>Complete genome sequence of Corynebacterium casei LMG S-19264T (=DSM 44701T), isolated from a smear-ripened cheese.</title>
        <authorList>
            <consortium name="US DOE Joint Genome Institute (JGI-PGF)"/>
            <person name="Walter F."/>
            <person name="Albersmeier A."/>
            <person name="Kalinowski J."/>
            <person name="Ruckert C."/>
        </authorList>
    </citation>
    <scope>NUCLEOTIDE SEQUENCE</scope>
    <source>
        <strain evidence="1">VKM Ac-1321</strain>
    </source>
</reference>
<evidence type="ECO:0000313" key="2">
    <source>
        <dbReference type="Proteomes" id="UP001143480"/>
    </source>
</evidence>
<gene>
    <name evidence="1" type="ORF">GCM10017581_065290</name>
</gene>